<sequence>MTMTENNSGSTPATTFTQPTTSRIRKNASRSRTDPGWLHGKDLGNRKVQCTFCDSISTGGIFRFKHHLARTRNNVLACEKVPENIRVQFARLLEDSDTTTKKKRGVFSIDEDDEAYERNVRGNNLKNFVSKKGKVQKTLNTIYKKDERERVCQQIARFFYTSAIPFNCVKNPEFHKMIDMVGESGRGLNPPSYHEIRVTLLKKEVDYTKSLVEDNKREWKKTGRTLMSDGWSDRKNRSICNFLVNSPRGTIFLASIDTSNIIKTKEHVFAMLDDFVEKIGEENIVQVVTDNAANYKAAREMLMKKRKKLFWTPCAPHYIDLVLVDFEKKIEEHKETITKGRKITSFIYNRSRLISMRKEFTKGKELLRPAATRFAPTYLTLGRLFELKGALISMFASKKWLSTNYARIDVGKNVEDIIMDHQGFWPSVVTCLKAASPLMKVLRLVDSDSKRSMGFIYQDMVNAENKIKSNFKNVQTRYEPIHEIINERCYNQLNKVLDVAGYFLNPMMQYNSDFENTGWIKGGLYMCLERMCGDDENLAKTIDYQFDQFTNARGLFGFNVAKLTRKEKTPDSYGADTPELRNFAMRILSLTCSSSVCERNWSAFEMVHSKRRNRLHQQKMNDRVYVMYNLKLNEKEENKGKEHDQMGLETLNLDDVVSDDEWITEEESSNQYADEEWINPLDGSSSSRPQASDGGEDVEFLERAIRDQLRAGGGRELREDVLDLGDSDMDAPFVTLN</sequence>
<dbReference type="SUPFAM" id="SSF53098">
    <property type="entry name" value="Ribonuclease H-like"/>
    <property type="match status" value="1"/>
</dbReference>
<name>A0A9R1VM88_LACSA</name>
<evidence type="ECO:0000313" key="4">
    <source>
        <dbReference type="EMBL" id="KAJ0207648.1"/>
    </source>
</evidence>
<dbReference type="EMBL" id="NBSK02000005">
    <property type="protein sequence ID" value="KAJ0207648.1"/>
    <property type="molecule type" value="Genomic_DNA"/>
</dbReference>
<proteinExistence type="predicted"/>
<keyword evidence="5" id="KW-1185">Reference proteome</keyword>
<dbReference type="InterPro" id="IPR012337">
    <property type="entry name" value="RNaseH-like_sf"/>
</dbReference>
<evidence type="ECO:0008006" key="6">
    <source>
        <dbReference type="Google" id="ProtNLM"/>
    </source>
</evidence>
<feature type="compositionally biased region" description="Polar residues" evidence="1">
    <location>
        <begin position="1"/>
        <end position="10"/>
    </location>
</feature>
<dbReference type="InterPro" id="IPR007021">
    <property type="entry name" value="DUF659"/>
</dbReference>
<dbReference type="AlphaFoldDB" id="A0A9R1VM88"/>
<comment type="caution">
    <text evidence="4">The sequence shown here is derived from an EMBL/GenBank/DDBJ whole genome shotgun (WGS) entry which is preliminary data.</text>
</comment>
<dbReference type="Proteomes" id="UP000235145">
    <property type="component" value="Unassembled WGS sequence"/>
</dbReference>
<accession>A0A9R1VM88</accession>
<gene>
    <name evidence="4" type="ORF">LSAT_V11C500238900</name>
</gene>
<protein>
    <recommendedName>
        <fullName evidence="6">BED-type domain-containing protein</fullName>
    </recommendedName>
</protein>
<feature type="compositionally biased region" description="Low complexity" evidence="1">
    <location>
        <begin position="11"/>
        <end position="21"/>
    </location>
</feature>
<dbReference type="PANTHER" id="PTHR32166">
    <property type="entry name" value="OSJNBA0013A04.12 PROTEIN"/>
    <property type="match status" value="1"/>
</dbReference>
<dbReference type="InterPro" id="IPR008906">
    <property type="entry name" value="HATC_C_dom"/>
</dbReference>
<evidence type="ECO:0000259" key="3">
    <source>
        <dbReference type="Pfam" id="PF05699"/>
    </source>
</evidence>
<evidence type="ECO:0000259" key="2">
    <source>
        <dbReference type="Pfam" id="PF04937"/>
    </source>
</evidence>
<dbReference type="GO" id="GO:0046983">
    <property type="term" value="F:protein dimerization activity"/>
    <property type="evidence" value="ECO:0007669"/>
    <property type="project" value="InterPro"/>
</dbReference>
<feature type="domain" description="DUF659" evidence="2">
    <location>
        <begin position="191"/>
        <end position="343"/>
    </location>
</feature>
<dbReference type="PANTHER" id="PTHR32166:SF122">
    <property type="entry name" value="OS09G0499600 PROTEIN"/>
    <property type="match status" value="1"/>
</dbReference>
<evidence type="ECO:0000256" key="1">
    <source>
        <dbReference type="SAM" id="MobiDB-lite"/>
    </source>
</evidence>
<feature type="region of interest" description="Disordered" evidence="1">
    <location>
        <begin position="1"/>
        <end position="40"/>
    </location>
</feature>
<feature type="domain" description="HAT C-terminal dimerisation" evidence="3">
    <location>
        <begin position="574"/>
        <end position="626"/>
    </location>
</feature>
<dbReference type="Pfam" id="PF05699">
    <property type="entry name" value="Dimer_Tnp_hAT"/>
    <property type="match status" value="1"/>
</dbReference>
<organism evidence="4 5">
    <name type="scientific">Lactuca sativa</name>
    <name type="common">Garden lettuce</name>
    <dbReference type="NCBI Taxonomy" id="4236"/>
    <lineage>
        <taxon>Eukaryota</taxon>
        <taxon>Viridiplantae</taxon>
        <taxon>Streptophyta</taxon>
        <taxon>Embryophyta</taxon>
        <taxon>Tracheophyta</taxon>
        <taxon>Spermatophyta</taxon>
        <taxon>Magnoliopsida</taxon>
        <taxon>eudicotyledons</taxon>
        <taxon>Gunneridae</taxon>
        <taxon>Pentapetalae</taxon>
        <taxon>asterids</taxon>
        <taxon>campanulids</taxon>
        <taxon>Asterales</taxon>
        <taxon>Asteraceae</taxon>
        <taxon>Cichorioideae</taxon>
        <taxon>Cichorieae</taxon>
        <taxon>Lactucinae</taxon>
        <taxon>Lactuca</taxon>
    </lineage>
</organism>
<feature type="region of interest" description="Disordered" evidence="1">
    <location>
        <begin position="664"/>
        <end position="699"/>
    </location>
</feature>
<evidence type="ECO:0000313" key="5">
    <source>
        <dbReference type="Proteomes" id="UP000235145"/>
    </source>
</evidence>
<dbReference type="Pfam" id="PF04937">
    <property type="entry name" value="DUF659"/>
    <property type="match status" value="1"/>
</dbReference>
<reference evidence="4 5" key="1">
    <citation type="journal article" date="2017" name="Nat. Commun.">
        <title>Genome assembly with in vitro proximity ligation data and whole-genome triplication in lettuce.</title>
        <authorList>
            <person name="Reyes-Chin-Wo S."/>
            <person name="Wang Z."/>
            <person name="Yang X."/>
            <person name="Kozik A."/>
            <person name="Arikit S."/>
            <person name="Song C."/>
            <person name="Xia L."/>
            <person name="Froenicke L."/>
            <person name="Lavelle D.O."/>
            <person name="Truco M.J."/>
            <person name="Xia R."/>
            <person name="Zhu S."/>
            <person name="Xu C."/>
            <person name="Xu H."/>
            <person name="Xu X."/>
            <person name="Cox K."/>
            <person name="Korf I."/>
            <person name="Meyers B.C."/>
            <person name="Michelmore R.W."/>
        </authorList>
    </citation>
    <scope>NUCLEOTIDE SEQUENCE [LARGE SCALE GENOMIC DNA]</scope>
    <source>
        <strain evidence="5">cv. Salinas</strain>
        <tissue evidence="4">Seedlings</tissue>
    </source>
</reference>
<feature type="compositionally biased region" description="Acidic residues" evidence="1">
    <location>
        <begin position="664"/>
        <end position="677"/>
    </location>
</feature>